<proteinExistence type="predicted"/>
<dbReference type="Proteomes" id="UP001153761">
    <property type="component" value="Chromosome"/>
</dbReference>
<sequence>MNLNLKQSIFSKLKHYGTYLWNQPSLPEKRFVIFGRGRSGSTLLVSLLNTHSQNP</sequence>
<evidence type="ECO:0000313" key="1">
    <source>
        <dbReference type="EMBL" id="CAD5933198.1"/>
    </source>
</evidence>
<evidence type="ECO:0000313" key="2">
    <source>
        <dbReference type="Proteomes" id="UP001153761"/>
    </source>
</evidence>
<evidence type="ECO:0008006" key="3">
    <source>
        <dbReference type="Google" id="ProtNLM"/>
    </source>
</evidence>
<dbReference type="EMBL" id="LR882963">
    <property type="protein sequence ID" value="CAD5933198.1"/>
    <property type="molecule type" value="Genomic_DNA"/>
</dbReference>
<organism evidence="1 2">
    <name type="scientific">Planktothrix agardhii</name>
    <name type="common">Oscillatoria agardhii</name>
    <dbReference type="NCBI Taxonomy" id="1160"/>
    <lineage>
        <taxon>Bacteria</taxon>
        <taxon>Bacillati</taxon>
        <taxon>Cyanobacteriota</taxon>
        <taxon>Cyanophyceae</taxon>
        <taxon>Oscillatoriophycideae</taxon>
        <taxon>Oscillatoriales</taxon>
        <taxon>Microcoleaceae</taxon>
        <taxon>Planktothrix</taxon>
    </lineage>
</organism>
<reference evidence="1" key="1">
    <citation type="submission" date="2020-09" db="EMBL/GenBank/DDBJ databases">
        <authorList>
            <person name="Blom J."/>
        </authorList>
    </citation>
    <scope>NUCLEOTIDE SEQUENCE</scope>
    <source>
        <strain evidence="1">No.66</strain>
    </source>
</reference>
<dbReference type="AlphaFoldDB" id="A0AAD1Q2C7"/>
<dbReference type="RefSeq" id="WP_227350098.1">
    <property type="nucleotide sequence ID" value="NZ_JBAVBW010000012.1"/>
</dbReference>
<protein>
    <recommendedName>
        <fullName evidence="3">Sulfotransferase</fullName>
    </recommendedName>
</protein>
<dbReference type="InterPro" id="IPR027417">
    <property type="entry name" value="P-loop_NTPase"/>
</dbReference>
<dbReference type="Gene3D" id="3.40.50.300">
    <property type="entry name" value="P-loop containing nucleotide triphosphate hydrolases"/>
    <property type="match status" value="1"/>
</dbReference>
<dbReference type="GeneID" id="77286876"/>
<gene>
    <name evidence="1" type="ORF">PANO66_01488</name>
</gene>
<name>A0AAD1Q2C7_PLAAG</name>
<accession>A0AAD1Q2C7</accession>